<evidence type="ECO:0000313" key="1">
    <source>
        <dbReference type="EMBL" id="KAK9883510.1"/>
    </source>
</evidence>
<evidence type="ECO:0000313" key="2">
    <source>
        <dbReference type="Proteomes" id="UP001431783"/>
    </source>
</evidence>
<organism evidence="1 2">
    <name type="scientific">Henosepilachna vigintioctopunctata</name>
    <dbReference type="NCBI Taxonomy" id="420089"/>
    <lineage>
        <taxon>Eukaryota</taxon>
        <taxon>Metazoa</taxon>
        <taxon>Ecdysozoa</taxon>
        <taxon>Arthropoda</taxon>
        <taxon>Hexapoda</taxon>
        <taxon>Insecta</taxon>
        <taxon>Pterygota</taxon>
        <taxon>Neoptera</taxon>
        <taxon>Endopterygota</taxon>
        <taxon>Coleoptera</taxon>
        <taxon>Polyphaga</taxon>
        <taxon>Cucujiformia</taxon>
        <taxon>Coccinelloidea</taxon>
        <taxon>Coccinellidae</taxon>
        <taxon>Epilachninae</taxon>
        <taxon>Epilachnini</taxon>
        <taxon>Henosepilachna</taxon>
    </lineage>
</organism>
<accession>A0AAW1ULW8</accession>
<dbReference type="AlphaFoldDB" id="A0AAW1ULW8"/>
<name>A0AAW1ULW8_9CUCU</name>
<dbReference type="EMBL" id="JARQZJ010000091">
    <property type="protein sequence ID" value="KAK9883510.1"/>
    <property type="molecule type" value="Genomic_DNA"/>
</dbReference>
<comment type="caution">
    <text evidence="1">The sequence shown here is derived from an EMBL/GenBank/DDBJ whole genome shotgun (WGS) entry which is preliminary data.</text>
</comment>
<keyword evidence="2" id="KW-1185">Reference proteome</keyword>
<proteinExistence type="predicted"/>
<sequence>MQISARESIMSASIPLMYVENSQVTKVGGSSLRYSKGKSNKLAQQLVIPSSVYYMCTGDKFVPISTDKPVFQVPPKSNQVITKNFNQKSRTSSNTLALPGLSIPVNDVHNQNDKGKYLIVSNSDTSENNYSDKKNTIRNQEISRSRESVQSLHTRRIFFTGTIERILRWNRNLQDIFCLYETIAPVISLQEGRIIHQKIMLLRDRKGPILQVQFFSSTHIDINDFYIGQYLRCVGRMTGMNILSAESIREAKEEEILNLSRLTYVCDYSVNQNIIKE</sequence>
<dbReference type="Proteomes" id="UP001431783">
    <property type="component" value="Unassembled WGS sequence"/>
</dbReference>
<reference evidence="1 2" key="1">
    <citation type="submission" date="2023-03" db="EMBL/GenBank/DDBJ databases">
        <title>Genome insight into feeding habits of ladybird beetles.</title>
        <authorList>
            <person name="Li H.-S."/>
            <person name="Huang Y.-H."/>
            <person name="Pang H."/>
        </authorList>
    </citation>
    <scope>NUCLEOTIDE SEQUENCE [LARGE SCALE GENOMIC DNA]</scope>
    <source>
        <strain evidence="1">SYSU_2023b</strain>
        <tissue evidence="1">Whole body</tissue>
    </source>
</reference>
<gene>
    <name evidence="1" type="ORF">WA026_001686</name>
</gene>
<protein>
    <submittedName>
        <fullName evidence="1">Uncharacterized protein</fullName>
    </submittedName>
</protein>